<evidence type="ECO:0000256" key="3">
    <source>
        <dbReference type="ARBA" id="ARBA00023004"/>
    </source>
</evidence>
<organism evidence="4 5">
    <name type="scientific">Ridgeia piscesae</name>
    <name type="common">Tubeworm</name>
    <dbReference type="NCBI Taxonomy" id="27915"/>
    <lineage>
        <taxon>Eukaryota</taxon>
        <taxon>Metazoa</taxon>
        <taxon>Spiralia</taxon>
        <taxon>Lophotrochozoa</taxon>
        <taxon>Annelida</taxon>
        <taxon>Polychaeta</taxon>
        <taxon>Sedentaria</taxon>
        <taxon>Canalipalpata</taxon>
        <taxon>Sabellida</taxon>
        <taxon>Siboglinidae</taxon>
        <taxon>Ridgeia</taxon>
    </lineage>
</organism>
<comment type="similarity">
    <text evidence="1">Belongs to the indoleamine 2,3-dioxygenase family.</text>
</comment>
<dbReference type="GO" id="GO:0020037">
    <property type="term" value="F:heme binding"/>
    <property type="evidence" value="ECO:0007669"/>
    <property type="project" value="InterPro"/>
</dbReference>
<keyword evidence="5" id="KW-1185">Reference proteome</keyword>
<dbReference type="Proteomes" id="UP001209878">
    <property type="component" value="Unassembled WGS sequence"/>
</dbReference>
<dbReference type="AlphaFoldDB" id="A0AAD9NEJ0"/>
<protein>
    <submittedName>
        <fullName evidence="4">Uncharacterized protein</fullName>
    </submittedName>
</protein>
<sequence length="92" mass="10025">MPLLEAGRLSGHRERRLAYMLLSFMGSGYVWQEGDAGMPKVRPVVATVYNHHPPLYLSFSLVPPSVSVSLSLSLRLSVCVSVCQSFAASLAM</sequence>
<name>A0AAD9NEJ0_RIDPI</name>
<comment type="caution">
    <text evidence="4">The sequence shown here is derived from an EMBL/GenBank/DDBJ whole genome shotgun (WGS) entry which is preliminary data.</text>
</comment>
<accession>A0AAD9NEJ0</accession>
<dbReference type="GO" id="GO:0019441">
    <property type="term" value="P:L-tryptophan catabolic process to kynurenine"/>
    <property type="evidence" value="ECO:0007669"/>
    <property type="project" value="InterPro"/>
</dbReference>
<gene>
    <name evidence="4" type="ORF">NP493_1370g01006</name>
</gene>
<evidence type="ECO:0000256" key="1">
    <source>
        <dbReference type="ARBA" id="ARBA00007119"/>
    </source>
</evidence>
<keyword evidence="3" id="KW-0408">Iron</keyword>
<dbReference type="GO" id="GO:0046872">
    <property type="term" value="F:metal ion binding"/>
    <property type="evidence" value="ECO:0007669"/>
    <property type="project" value="UniProtKB-KW"/>
</dbReference>
<proteinExistence type="inferred from homology"/>
<dbReference type="SUPFAM" id="SSF140959">
    <property type="entry name" value="Indolic compounds 2,3-dioxygenase-like"/>
    <property type="match status" value="1"/>
</dbReference>
<dbReference type="InterPro" id="IPR000898">
    <property type="entry name" value="Indolamine_dOase"/>
</dbReference>
<reference evidence="4" key="1">
    <citation type="journal article" date="2023" name="Mol. Biol. Evol.">
        <title>Third-Generation Sequencing Reveals the Adaptive Role of the Epigenome in Three Deep-Sea Polychaetes.</title>
        <authorList>
            <person name="Perez M."/>
            <person name="Aroh O."/>
            <person name="Sun Y."/>
            <person name="Lan Y."/>
            <person name="Juniper S.K."/>
            <person name="Young C.R."/>
            <person name="Angers B."/>
            <person name="Qian P.Y."/>
        </authorList>
    </citation>
    <scope>NUCLEOTIDE SEQUENCE</scope>
    <source>
        <strain evidence="4">R07B-5</strain>
    </source>
</reference>
<evidence type="ECO:0000256" key="2">
    <source>
        <dbReference type="ARBA" id="ARBA00022723"/>
    </source>
</evidence>
<evidence type="ECO:0000313" key="4">
    <source>
        <dbReference type="EMBL" id="KAK2165356.1"/>
    </source>
</evidence>
<dbReference type="Pfam" id="PF01231">
    <property type="entry name" value="IDO"/>
    <property type="match status" value="1"/>
</dbReference>
<dbReference type="EMBL" id="JAODUO010001368">
    <property type="protein sequence ID" value="KAK2165356.1"/>
    <property type="molecule type" value="Genomic_DNA"/>
</dbReference>
<dbReference type="InterPro" id="IPR037217">
    <property type="entry name" value="Trp/Indoleamine_2_3_dOase-like"/>
</dbReference>
<dbReference type="GO" id="GO:0016702">
    <property type="term" value="F:oxidoreductase activity, acting on single donors with incorporation of molecular oxygen, incorporation of two atoms of oxygen"/>
    <property type="evidence" value="ECO:0007669"/>
    <property type="project" value="UniProtKB-ARBA"/>
</dbReference>
<keyword evidence="2" id="KW-0479">Metal-binding</keyword>
<evidence type="ECO:0000313" key="5">
    <source>
        <dbReference type="Proteomes" id="UP001209878"/>
    </source>
</evidence>